<accession>A0A091BKD5</accession>
<evidence type="ECO:0000313" key="2">
    <source>
        <dbReference type="Proteomes" id="UP000029392"/>
    </source>
</evidence>
<comment type="caution">
    <text evidence="1">The sequence shown here is derived from an EMBL/GenBank/DDBJ whole genome shotgun (WGS) entry which is preliminary data.</text>
</comment>
<proteinExistence type="predicted"/>
<gene>
    <name evidence="1" type="ORF">N790_00285</name>
</gene>
<dbReference type="AlphaFoldDB" id="A0A091BKD5"/>
<reference evidence="1 2" key="1">
    <citation type="submission" date="2013-09" db="EMBL/GenBank/DDBJ databases">
        <title>Genome sequencing of Arenimonas malthae.</title>
        <authorList>
            <person name="Chen F."/>
            <person name="Wang G."/>
        </authorList>
    </citation>
    <scope>NUCLEOTIDE SEQUENCE [LARGE SCALE GENOMIC DNA]</scope>
    <source>
        <strain evidence="1 2">CC-JY-1</strain>
    </source>
</reference>
<name>A0A091BKD5_9GAMM</name>
<dbReference type="Proteomes" id="UP000029392">
    <property type="component" value="Unassembled WGS sequence"/>
</dbReference>
<evidence type="ECO:0000313" key="1">
    <source>
        <dbReference type="EMBL" id="KFN52241.1"/>
    </source>
</evidence>
<sequence length="271" mass="30590">MILDKNVLQSLSPAEFRALASQYLLLMPDVLFFECLKADATIRSRCFGALPDGDKPIRLAHHVGYHLQYELTHGTPLGRPDAHLIDWGYRFHEILRGEDPLPADVAAQIDRESAEHEARVREYVEHIRLLVQRIDEVCSEHGVKRPEAAQMIRAGLADLATVREYLGGSRDPSGNVWLPPVETLGPDSAIVVHFQVTHALALKRALDQGHEFDSDASVERMTPMLARDLFDADYLILGVLQGGLATRELRLRRIFRWLRPEGDLWPSDARP</sequence>
<organism evidence="1 2">
    <name type="scientific">Arenimonas malthae CC-JY-1</name>
    <dbReference type="NCBI Taxonomy" id="1384054"/>
    <lineage>
        <taxon>Bacteria</taxon>
        <taxon>Pseudomonadati</taxon>
        <taxon>Pseudomonadota</taxon>
        <taxon>Gammaproteobacteria</taxon>
        <taxon>Lysobacterales</taxon>
        <taxon>Lysobacteraceae</taxon>
        <taxon>Arenimonas</taxon>
    </lineage>
</organism>
<protein>
    <submittedName>
        <fullName evidence="1">Uncharacterized protein</fullName>
    </submittedName>
</protein>
<dbReference type="EMBL" id="AVCH01000001">
    <property type="protein sequence ID" value="KFN52241.1"/>
    <property type="molecule type" value="Genomic_DNA"/>
</dbReference>
<keyword evidence="2" id="KW-1185">Reference proteome</keyword>